<comment type="caution">
    <text evidence="2">The sequence shown here is derived from an EMBL/GenBank/DDBJ whole genome shotgun (WGS) entry which is preliminary data.</text>
</comment>
<evidence type="ECO:0000313" key="3">
    <source>
        <dbReference type="Proteomes" id="UP001280121"/>
    </source>
</evidence>
<name>A0AAD9TGE0_9ROSI</name>
<proteinExistence type="predicted"/>
<protein>
    <recommendedName>
        <fullName evidence="1">Transposase MuDR plant domain-containing protein</fullName>
    </recommendedName>
</protein>
<dbReference type="PANTHER" id="PTHR31973:SF187">
    <property type="entry name" value="MUTATOR TRANSPOSASE MUDRA PROTEIN"/>
    <property type="match status" value="1"/>
</dbReference>
<sequence length="413" mass="47815">MVLKNRNTRHKGFKSGFFDPYTMVVYPGGRFVYVDDNIVDYTEGIYDVVKEADVMSIIDLDMMCEKLGYVDHVLYWKAPGEGSSVPIEEEEVLAKHGGVAICSKGLDANVEKQNEELLFNNGKMDDDQMQALRELGKLNRKGKSQRTKMRSNYQLYDGLSDFKEVKLEVGQVLTSSKVFKEVIKEYVIRCGRIIWFPCTERGRVTGICKRKNTNCPWTIWASKYERNSCAFMIKTLNDKHTCPRINKNRHANSAWLFRRYTNELRHGGNLKMSEFLGQLRKDYVVQPLRSQVYRAKLKAGEIIEELKKTNLGSTVVISIELEPGDKHKFKRIYICFNACNQGRCLKLGVLQCSPIYSLLENLRITIMNRRAMRRAEIKRWDKNIDPKILEIFDLETKKSGILWLIGDTMDITK</sequence>
<dbReference type="EMBL" id="JANJYI010000009">
    <property type="protein sequence ID" value="KAK2635005.1"/>
    <property type="molecule type" value="Genomic_DNA"/>
</dbReference>
<feature type="domain" description="Transposase MuDR plant" evidence="1">
    <location>
        <begin position="164"/>
        <end position="227"/>
    </location>
</feature>
<evidence type="ECO:0000259" key="1">
    <source>
        <dbReference type="Pfam" id="PF03108"/>
    </source>
</evidence>
<dbReference type="InterPro" id="IPR004332">
    <property type="entry name" value="Transposase_MuDR"/>
</dbReference>
<dbReference type="Proteomes" id="UP001280121">
    <property type="component" value="Unassembled WGS sequence"/>
</dbReference>
<evidence type="ECO:0000313" key="2">
    <source>
        <dbReference type="EMBL" id="KAK2635005.1"/>
    </source>
</evidence>
<gene>
    <name evidence="2" type="ORF">Ddye_029797</name>
</gene>
<dbReference type="PANTHER" id="PTHR31973">
    <property type="entry name" value="POLYPROTEIN, PUTATIVE-RELATED"/>
    <property type="match status" value="1"/>
</dbReference>
<organism evidence="2 3">
    <name type="scientific">Dipteronia dyeriana</name>
    <dbReference type="NCBI Taxonomy" id="168575"/>
    <lineage>
        <taxon>Eukaryota</taxon>
        <taxon>Viridiplantae</taxon>
        <taxon>Streptophyta</taxon>
        <taxon>Embryophyta</taxon>
        <taxon>Tracheophyta</taxon>
        <taxon>Spermatophyta</taxon>
        <taxon>Magnoliopsida</taxon>
        <taxon>eudicotyledons</taxon>
        <taxon>Gunneridae</taxon>
        <taxon>Pentapetalae</taxon>
        <taxon>rosids</taxon>
        <taxon>malvids</taxon>
        <taxon>Sapindales</taxon>
        <taxon>Sapindaceae</taxon>
        <taxon>Hippocastanoideae</taxon>
        <taxon>Acereae</taxon>
        <taxon>Dipteronia</taxon>
    </lineage>
</organism>
<accession>A0AAD9TGE0</accession>
<dbReference type="Pfam" id="PF03108">
    <property type="entry name" value="DBD_Tnp_Mut"/>
    <property type="match status" value="1"/>
</dbReference>
<dbReference type="AlphaFoldDB" id="A0AAD9TGE0"/>
<reference evidence="2" key="1">
    <citation type="journal article" date="2023" name="Plant J.">
        <title>Genome sequences and population genomics provide insights into the demographic history, inbreeding, and mutation load of two 'living fossil' tree species of Dipteronia.</title>
        <authorList>
            <person name="Feng Y."/>
            <person name="Comes H.P."/>
            <person name="Chen J."/>
            <person name="Zhu S."/>
            <person name="Lu R."/>
            <person name="Zhang X."/>
            <person name="Li P."/>
            <person name="Qiu J."/>
            <person name="Olsen K.M."/>
            <person name="Qiu Y."/>
        </authorList>
    </citation>
    <scope>NUCLEOTIDE SEQUENCE</scope>
    <source>
        <strain evidence="2">KIB01</strain>
    </source>
</reference>
<keyword evidence="3" id="KW-1185">Reference proteome</keyword>